<dbReference type="Proteomes" id="UP000750711">
    <property type="component" value="Unassembled WGS sequence"/>
</dbReference>
<dbReference type="Pfam" id="PF03357">
    <property type="entry name" value="Snf7"/>
    <property type="match status" value="1"/>
</dbReference>
<evidence type="ECO:0000313" key="6">
    <source>
        <dbReference type="Proteomes" id="UP000750711"/>
    </source>
</evidence>
<comment type="caution">
    <text evidence="5">The sequence shown here is derived from an EMBL/GenBank/DDBJ whole genome shotgun (WGS) entry which is preliminary data.</text>
</comment>
<comment type="similarity">
    <text evidence="1">Belongs to the SNF7 family.</text>
</comment>
<reference evidence="5" key="1">
    <citation type="submission" date="2021-03" db="EMBL/GenBank/DDBJ databases">
        <title>Comparative genomics and phylogenomic investigation of the class Geoglossomycetes provide insights into ecological specialization and systematics.</title>
        <authorList>
            <person name="Melie T."/>
            <person name="Pirro S."/>
            <person name="Miller A.N."/>
            <person name="Quandt A."/>
        </authorList>
    </citation>
    <scope>NUCLEOTIDE SEQUENCE</scope>
    <source>
        <strain evidence="5">CAQ_001_2017</strain>
    </source>
</reference>
<keyword evidence="6" id="KW-1185">Reference proteome</keyword>
<keyword evidence="2 3" id="KW-0175">Coiled coil</keyword>
<evidence type="ECO:0000313" key="5">
    <source>
        <dbReference type="EMBL" id="KAH0562138.1"/>
    </source>
</evidence>
<dbReference type="AlphaFoldDB" id="A0A9P8LDG2"/>
<evidence type="ECO:0000256" key="1">
    <source>
        <dbReference type="ARBA" id="ARBA00006190"/>
    </source>
</evidence>
<feature type="region of interest" description="Disordered" evidence="4">
    <location>
        <begin position="212"/>
        <end position="239"/>
    </location>
</feature>
<accession>A0A9P8LDG2</accession>
<protein>
    <recommendedName>
        <fullName evidence="7">Charged multivesicular body protein 5</fullName>
    </recommendedName>
</protein>
<dbReference type="InterPro" id="IPR005024">
    <property type="entry name" value="Snf7_fam"/>
</dbReference>
<dbReference type="PANTHER" id="PTHR22761:SF12">
    <property type="entry name" value="CHARGED MULTIVESICULAR BODY PROTEIN 5"/>
    <property type="match status" value="1"/>
</dbReference>
<name>A0A9P8LDG2_9PEZI</name>
<proteinExistence type="inferred from homology"/>
<evidence type="ECO:0000256" key="2">
    <source>
        <dbReference type="ARBA" id="ARBA00023054"/>
    </source>
</evidence>
<dbReference type="Gene3D" id="1.10.287.1060">
    <property type="entry name" value="ESAT-6-like"/>
    <property type="match status" value="1"/>
</dbReference>
<organism evidence="5 6">
    <name type="scientific">Trichoglossum hirsutum</name>
    <dbReference type="NCBI Taxonomy" id="265104"/>
    <lineage>
        <taxon>Eukaryota</taxon>
        <taxon>Fungi</taxon>
        <taxon>Dikarya</taxon>
        <taxon>Ascomycota</taxon>
        <taxon>Pezizomycotina</taxon>
        <taxon>Geoglossomycetes</taxon>
        <taxon>Geoglossales</taxon>
        <taxon>Geoglossaceae</taxon>
        <taxon>Trichoglossum</taxon>
    </lineage>
</organism>
<feature type="compositionally biased region" description="Basic and acidic residues" evidence="4">
    <location>
        <begin position="230"/>
        <end position="239"/>
    </location>
</feature>
<sequence>MTSPDAKIDLSVSEVDGANHCNVVITMNRLFGAKNTAPKPTLGGAIQNVDTHIESIDVKLAKLNAELTGYQQKLAKMRDGPGKTAIKQKALKVLQRRKMYEGQRDQLQQQSWNMEQASMMQDNLKNVMTTVDAMKTTNKSLKQQYGKINIDQIEKMQDEMADLMDIGNDIQESISRSYDIPDDVDEAELDAELEALGEEAELEGFGSEALPSFMMDEVGGPPEFVDEPVEEGKVKEAAG</sequence>
<dbReference type="GO" id="GO:0006900">
    <property type="term" value="P:vesicle budding from membrane"/>
    <property type="evidence" value="ECO:0007669"/>
    <property type="project" value="TreeGrafter"/>
</dbReference>
<feature type="coiled-coil region" evidence="3">
    <location>
        <begin position="53"/>
        <end position="80"/>
    </location>
</feature>
<dbReference type="PANTHER" id="PTHR22761">
    <property type="entry name" value="CHARGED MULTIVESICULAR BODY PROTEIN"/>
    <property type="match status" value="1"/>
</dbReference>
<dbReference type="GO" id="GO:0005771">
    <property type="term" value="C:multivesicular body"/>
    <property type="evidence" value="ECO:0007669"/>
    <property type="project" value="TreeGrafter"/>
</dbReference>
<gene>
    <name evidence="5" type="ORF">GP486_003166</name>
</gene>
<dbReference type="Gene3D" id="6.10.250.1710">
    <property type="match status" value="1"/>
</dbReference>
<evidence type="ECO:0000256" key="3">
    <source>
        <dbReference type="SAM" id="Coils"/>
    </source>
</evidence>
<evidence type="ECO:0000256" key="4">
    <source>
        <dbReference type="SAM" id="MobiDB-lite"/>
    </source>
</evidence>
<evidence type="ECO:0008006" key="7">
    <source>
        <dbReference type="Google" id="ProtNLM"/>
    </source>
</evidence>
<dbReference type="GO" id="GO:0032511">
    <property type="term" value="P:late endosome to vacuole transport via multivesicular body sorting pathway"/>
    <property type="evidence" value="ECO:0007669"/>
    <property type="project" value="TreeGrafter"/>
</dbReference>
<dbReference type="EMBL" id="JAGHQM010000405">
    <property type="protein sequence ID" value="KAH0562138.1"/>
    <property type="molecule type" value="Genomic_DNA"/>
</dbReference>